<evidence type="ECO:0000259" key="5">
    <source>
        <dbReference type="Pfam" id="PF00535"/>
    </source>
</evidence>
<evidence type="ECO:0000313" key="6">
    <source>
        <dbReference type="EMBL" id="RST32174.1"/>
    </source>
</evidence>
<evidence type="ECO:0000256" key="3">
    <source>
        <dbReference type="ARBA" id="ARBA00022679"/>
    </source>
</evidence>
<keyword evidence="4" id="KW-0812">Transmembrane</keyword>
<gene>
    <name evidence="6" type="ORF">HMF7854_07480</name>
</gene>
<feature type="transmembrane region" description="Helical" evidence="4">
    <location>
        <begin position="15"/>
        <end position="43"/>
    </location>
</feature>
<comment type="caution">
    <text evidence="6">The sequence shown here is derived from an EMBL/GenBank/DDBJ whole genome shotgun (WGS) entry which is preliminary data.</text>
</comment>
<dbReference type="GO" id="GO:0016757">
    <property type="term" value="F:glycosyltransferase activity"/>
    <property type="evidence" value="ECO:0007669"/>
    <property type="project" value="UniProtKB-KW"/>
</dbReference>
<accession>A0A429VE09</accession>
<feature type="transmembrane region" description="Helical" evidence="4">
    <location>
        <begin position="351"/>
        <end position="384"/>
    </location>
</feature>
<keyword evidence="4" id="KW-0472">Membrane</keyword>
<dbReference type="InterPro" id="IPR001173">
    <property type="entry name" value="Glyco_trans_2-like"/>
</dbReference>
<dbReference type="Proteomes" id="UP000274661">
    <property type="component" value="Unassembled WGS sequence"/>
</dbReference>
<proteinExistence type="inferred from homology"/>
<keyword evidence="3 6" id="KW-0808">Transferase</keyword>
<dbReference type="Pfam" id="PF00535">
    <property type="entry name" value="Glycos_transf_2"/>
    <property type="match status" value="1"/>
</dbReference>
<evidence type="ECO:0000256" key="1">
    <source>
        <dbReference type="ARBA" id="ARBA00006739"/>
    </source>
</evidence>
<sequence length="481" mass="53708">MDIEWSGWAVASAEIIALVVIGTGLLQIGFYIVQLGFAGLSLAQRPPVVRSSQLWQRYAEQAPPIAVLAPAFNEEVTIVESVNSLLALHYPDFEVIVINDGSKDGTLARLLGHFGLERVDRYHDLTVQHQPIRGLYASPRLPRLLVVDKENGGKSDALNAGINVARSPLFCSIDADSLLESDALIRAVRPFVEEPEKMVAVGGTIRLANGSHIAAGRVTSVRLPTNFLALVQIMEYLRAFLMARLALSRMQVLTVISGAFGLFRRRLALEVGGYSHGTVGEDMELVVKLHRHMRDLKQEYRIEFIPEPVCWTEAPEDLTILGRQRSRWQRGALETFAKHRDMLFNPRYGRIGFIGFGQVMIVDVMGPVVEVVGYALVPLLWAVGLLAVEYLLAFLAITFTFGIFVSVATLILEEFELRRFPRASDLIILTAVAIVENFGYRQLSNLWRIWGMFQFFRKKQGWGTMTRKGFTSAEPSPPART</sequence>
<dbReference type="AlphaFoldDB" id="A0A429VE09"/>
<organism evidence="6 7">
    <name type="scientific">Sphingomonas ginkgonis</name>
    <dbReference type="NCBI Taxonomy" id="2315330"/>
    <lineage>
        <taxon>Bacteria</taxon>
        <taxon>Pseudomonadati</taxon>
        <taxon>Pseudomonadota</taxon>
        <taxon>Alphaproteobacteria</taxon>
        <taxon>Sphingomonadales</taxon>
        <taxon>Sphingomonadaceae</taxon>
        <taxon>Sphingomonas</taxon>
    </lineage>
</organism>
<protein>
    <submittedName>
        <fullName evidence="6">Glycosyltransferase family 2 protein</fullName>
    </submittedName>
</protein>
<feature type="domain" description="Glycosyltransferase 2-like" evidence="5">
    <location>
        <begin position="67"/>
        <end position="268"/>
    </location>
</feature>
<feature type="transmembrane region" description="Helical" evidence="4">
    <location>
        <begin position="390"/>
        <end position="412"/>
    </location>
</feature>
<evidence type="ECO:0000256" key="2">
    <source>
        <dbReference type="ARBA" id="ARBA00022676"/>
    </source>
</evidence>
<dbReference type="EMBL" id="RWJF01000001">
    <property type="protein sequence ID" value="RST32174.1"/>
    <property type="molecule type" value="Genomic_DNA"/>
</dbReference>
<comment type="similarity">
    <text evidence="1">Belongs to the glycosyltransferase 2 family.</text>
</comment>
<reference evidence="6 7" key="1">
    <citation type="submission" date="2018-12" db="EMBL/GenBank/DDBJ databases">
        <title>Sphingomonas sp. HMF7854 Genome sequencing and assembly.</title>
        <authorList>
            <person name="Cha I."/>
            <person name="Kang H."/>
            <person name="Kim H."/>
            <person name="Kang J."/>
            <person name="Joh K."/>
        </authorList>
    </citation>
    <scope>NUCLEOTIDE SEQUENCE [LARGE SCALE GENOMIC DNA]</scope>
    <source>
        <strain evidence="6 7">HMF7854</strain>
    </source>
</reference>
<keyword evidence="4" id="KW-1133">Transmembrane helix</keyword>
<keyword evidence="7" id="KW-1185">Reference proteome</keyword>
<dbReference type="CDD" id="cd06423">
    <property type="entry name" value="CESA_like"/>
    <property type="match status" value="1"/>
</dbReference>
<dbReference type="PANTHER" id="PTHR43630">
    <property type="entry name" value="POLY-BETA-1,6-N-ACETYL-D-GLUCOSAMINE SYNTHASE"/>
    <property type="match status" value="1"/>
</dbReference>
<dbReference type="SUPFAM" id="SSF53448">
    <property type="entry name" value="Nucleotide-diphospho-sugar transferases"/>
    <property type="match status" value="1"/>
</dbReference>
<dbReference type="OrthoDB" id="276604at2"/>
<dbReference type="InterPro" id="IPR029044">
    <property type="entry name" value="Nucleotide-diphossugar_trans"/>
</dbReference>
<evidence type="ECO:0000313" key="7">
    <source>
        <dbReference type="Proteomes" id="UP000274661"/>
    </source>
</evidence>
<name>A0A429VE09_9SPHN</name>
<evidence type="ECO:0000256" key="4">
    <source>
        <dbReference type="SAM" id="Phobius"/>
    </source>
</evidence>
<keyword evidence="2" id="KW-0328">Glycosyltransferase</keyword>
<dbReference type="PANTHER" id="PTHR43630:SF1">
    <property type="entry name" value="POLY-BETA-1,6-N-ACETYL-D-GLUCOSAMINE SYNTHASE"/>
    <property type="match status" value="1"/>
</dbReference>
<dbReference type="Gene3D" id="3.90.550.10">
    <property type="entry name" value="Spore Coat Polysaccharide Biosynthesis Protein SpsA, Chain A"/>
    <property type="match status" value="1"/>
</dbReference>